<proteinExistence type="predicted"/>
<reference evidence="1" key="2">
    <citation type="submission" date="2020-09" db="EMBL/GenBank/DDBJ databases">
        <authorList>
            <person name="Sun Q."/>
            <person name="Kim S."/>
        </authorList>
    </citation>
    <scope>NUCLEOTIDE SEQUENCE</scope>
    <source>
        <strain evidence="1">KCTC 22169</strain>
    </source>
</reference>
<dbReference type="AlphaFoldDB" id="A0A918KDQ3"/>
<accession>A0A918KDQ3</accession>
<keyword evidence="2" id="KW-1185">Reference proteome</keyword>
<gene>
    <name evidence="1" type="ORF">GCM10007392_26660</name>
</gene>
<sequence length="91" mass="10134">MSHLTEAVERLRILVNDPTHALTAEWLADQCGCDPQTMRQALAGDLDSLPDGNHQFLFELDKGIRNDPSRGARLDDLVAELPAGRPRKHVH</sequence>
<dbReference type="EMBL" id="BMXR01000006">
    <property type="protein sequence ID" value="GGX57713.1"/>
    <property type="molecule type" value="Genomic_DNA"/>
</dbReference>
<dbReference type="Proteomes" id="UP000626148">
    <property type="component" value="Unassembled WGS sequence"/>
</dbReference>
<reference evidence="1" key="1">
    <citation type="journal article" date="2014" name="Int. J. Syst. Evol. Microbiol.">
        <title>Complete genome sequence of Corynebacterium casei LMG S-19264T (=DSM 44701T), isolated from a smear-ripened cheese.</title>
        <authorList>
            <consortium name="US DOE Joint Genome Institute (JGI-PGF)"/>
            <person name="Walter F."/>
            <person name="Albersmeier A."/>
            <person name="Kalinowski J."/>
            <person name="Ruckert C."/>
        </authorList>
    </citation>
    <scope>NUCLEOTIDE SEQUENCE</scope>
    <source>
        <strain evidence="1">KCTC 22169</strain>
    </source>
</reference>
<dbReference type="RefSeq" id="WP_189609422.1">
    <property type="nucleotide sequence ID" value="NZ_BMXR01000006.1"/>
</dbReference>
<protein>
    <submittedName>
        <fullName evidence="1">Uncharacterized protein</fullName>
    </submittedName>
</protein>
<comment type="caution">
    <text evidence="1">The sequence shown here is derived from an EMBL/GenBank/DDBJ whole genome shotgun (WGS) entry which is preliminary data.</text>
</comment>
<evidence type="ECO:0000313" key="2">
    <source>
        <dbReference type="Proteomes" id="UP000626148"/>
    </source>
</evidence>
<evidence type="ECO:0000313" key="1">
    <source>
        <dbReference type="EMBL" id="GGX57713.1"/>
    </source>
</evidence>
<name>A0A918KDQ3_9GAMM</name>
<organism evidence="1 2">
    <name type="scientific">Saccharospirillum salsuginis</name>
    <dbReference type="NCBI Taxonomy" id="418750"/>
    <lineage>
        <taxon>Bacteria</taxon>
        <taxon>Pseudomonadati</taxon>
        <taxon>Pseudomonadota</taxon>
        <taxon>Gammaproteobacteria</taxon>
        <taxon>Oceanospirillales</taxon>
        <taxon>Saccharospirillaceae</taxon>
        <taxon>Saccharospirillum</taxon>
    </lineage>
</organism>